<name>A0A2K1XY38_POPTR</name>
<proteinExistence type="predicted"/>
<accession>A0A2K1XY38</accession>
<dbReference type="InParanoid" id="A0A2K1XY38"/>
<dbReference type="EMBL" id="CM009303">
    <property type="protein sequence ID" value="PNT05679.1"/>
    <property type="molecule type" value="Genomic_DNA"/>
</dbReference>
<dbReference type="InterPro" id="IPR025558">
    <property type="entry name" value="DUF4283"/>
</dbReference>
<dbReference type="AlphaFoldDB" id="A0A2K1XY38"/>
<dbReference type="InterPro" id="IPR040256">
    <property type="entry name" value="At4g02000-like"/>
</dbReference>
<dbReference type="Proteomes" id="UP000006729">
    <property type="component" value="Chromosome 14"/>
</dbReference>
<dbReference type="PANTHER" id="PTHR31286:SF168">
    <property type="entry name" value="DUF4283 DOMAIN-CONTAINING PROTEIN"/>
    <property type="match status" value="1"/>
</dbReference>
<gene>
    <name evidence="2" type="ORF">POPTR_014G187700</name>
</gene>
<evidence type="ECO:0000259" key="1">
    <source>
        <dbReference type="Pfam" id="PF14111"/>
    </source>
</evidence>
<keyword evidence="3" id="KW-1185">Reference proteome</keyword>
<evidence type="ECO:0000313" key="3">
    <source>
        <dbReference type="Proteomes" id="UP000006729"/>
    </source>
</evidence>
<dbReference type="PANTHER" id="PTHR31286">
    <property type="entry name" value="GLYCINE-RICH CELL WALL STRUCTURAL PROTEIN 1.8-LIKE"/>
    <property type="match status" value="1"/>
</dbReference>
<organism evidence="2 3">
    <name type="scientific">Populus trichocarpa</name>
    <name type="common">Western balsam poplar</name>
    <name type="synonym">Populus balsamifera subsp. trichocarpa</name>
    <dbReference type="NCBI Taxonomy" id="3694"/>
    <lineage>
        <taxon>Eukaryota</taxon>
        <taxon>Viridiplantae</taxon>
        <taxon>Streptophyta</taxon>
        <taxon>Embryophyta</taxon>
        <taxon>Tracheophyta</taxon>
        <taxon>Spermatophyta</taxon>
        <taxon>Magnoliopsida</taxon>
        <taxon>eudicotyledons</taxon>
        <taxon>Gunneridae</taxon>
        <taxon>Pentapetalae</taxon>
        <taxon>rosids</taxon>
        <taxon>fabids</taxon>
        <taxon>Malpighiales</taxon>
        <taxon>Salicaceae</taxon>
        <taxon>Saliceae</taxon>
        <taxon>Populus</taxon>
    </lineage>
</organism>
<evidence type="ECO:0000313" key="2">
    <source>
        <dbReference type="EMBL" id="PNT05679.1"/>
    </source>
</evidence>
<sequence>MKTPLAVPDQASYLQNDWLGLTLEVHARAPVVSTLHRLHKNWQHKAHFIMHDSSWLIFAFSSEMEMLDVLGGGPYSVFGRPLILKVMPDFFDFKSTEMTSMPTWVRFPNLPLRCWNPIYLSKIASMIRKPIHCDNPTAQMTRLLYARILIEVDLLLDLPSSVNVVLPNGTSLPQQIMYESLPHFCKQCKVL</sequence>
<dbReference type="Pfam" id="PF14111">
    <property type="entry name" value="DUF4283"/>
    <property type="match status" value="1"/>
</dbReference>
<reference evidence="2 3" key="1">
    <citation type="journal article" date="2006" name="Science">
        <title>The genome of black cottonwood, Populus trichocarpa (Torr. &amp; Gray).</title>
        <authorList>
            <person name="Tuskan G.A."/>
            <person name="Difazio S."/>
            <person name="Jansson S."/>
            <person name="Bohlmann J."/>
            <person name="Grigoriev I."/>
            <person name="Hellsten U."/>
            <person name="Putnam N."/>
            <person name="Ralph S."/>
            <person name="Rombauts S."/>
            <person name="Salamov A."/>
            <person name="Schein J."/>
            <person name="Sterck L."/>
            <person name="Aerts A."/>
            <person name="Bhalerao R.R."/>
            <person name="Bhalerao R.P."/>
            <person name="Blaudez D."/>
            <person name="Boerjan W."/>
            <person name="Brun A."/>
            <person name="Brunner A."/>
            <person name="Busov V."/>
            <person name="Campbell M."/>
            <person name="Carlson J."/>
            <person name="Chalot M."/>
            <person name="Chapman J."/>
            <person name="Chen G.L."/>
            <person name="Cooper D."/>
            <person name="Coutinho P.M."/>
            <person name="Couturier J."/>
            <person name="Covert S."/>
            <person name="Cronk Q."/>
            <person name="Cunningham R."/>
            <person name="Davis J."/>
            <person name="Degroeve S."/>
            <person name="Dejardin A."/>
            <person name="Depamphilis C."/>
            <person name="Detter J."/>
            <person name="Dirks B."/>
            <person name="Dubchak I."/>
            <person name="Duplessis S."/>
            <person name="Ehlting J."/>
            <person name="Ellis B."/>
            <person name="Gendler K."/>
            <person name="Goodstein D."/>
            <person name="Gribskov M."/>
            <person name="Grimwood J."/>
            <person name="Groover A."/>
            <person name="Gunter L."/>
            <person name="Hamberger B."/>
            <person name="Heinze B."/>
            <person name="Helariutta Y."/>
            <person name="Henrissat B."/>
            <person name="Holligan D."/>
            <person name="Holt R."/>
            <person name="Huang W."/>
            <person name="Islam-Faridi N."/>
            <person name="Jones S."/>
            <person name="Jones-Rhoades M."/>
            <person name="Jorgensen R."/>
            <person name="Joshi C."/>
            <person name="Kangasjarvi J."/>
            <person name="Karlsson J."/>
            <person name="Kelleher C."/>
            <person name="Kirkpatrick R."/>
            <person name="Kirst M."/>
            <person name="Kohler A."/>
            <person name="Kalluri U."/>
            <person name="Larimer F."/>
            <person name="Leebens-Mack J."/>
            <person name="Leple J.C."/>
            <person name="Locascio P."/>
            <person name="Lou Y."/>
            <person name="Lucas S."/>
            <person name="Martin F."/>
            <person name="Montanini B."/>
            <person name="Napoli C."/>
            <person name="Nelson D.R."/>
            <person name="Nelson C."/>
            <person name="Nieminen K."/>
            <person name="Nilsson O."/>
            <person name="Pereda V."/>
            <person name="Peter G."/>
            <person name="Philippe R."/>
            <person name="Pilate G."/>
            <person name="Poliakov A."/>
            <person name="Razumovskaya J."/>
            <person name="Richardson P."/>
            <person name="Rinaldi C."/>
            <person name="Ritland K."/>
            <person name="Rouze P."/>
            <person name="Ryaboy D."/>
            <person name="Schmutz J."/>
            <person name="Schrader J."/>
            <person name="Segerman B."/>
            <person name="Shin H."/>
            <person name="Siddiqui A."/>
            <person name="Sterky F."/>
            <person name="Terry A."/>
            <person name="Tsai C.J."/>
            <person name="Uberbacher E."/>
            <person name="Unneberg P."/>
            <person name="Vahala J."/>
            <person name="Wall K."/>
            <person name="Wessler S."/>
            <person name="Yang G."/>
            <person name="Yin T."/>
            <person name="Douglas C."/>
            <person name="Marra M."/>
            <person name="Sandberg G."/>
            <person name="Van de Peer Y."/>
            <person name="Rokhsar D."/>
        </authorList>
    </citation>
    <scope>NUCLEOTIDE SEQUENCE [LARGE SCALE GENOMIC DNA]</scope>
    <source>
        <strain evidence="3">cv. Nisqually</strain>
    </source>
</reference>
<protein>
    <recommendedName>
        <fullName evidence="1">DUF4283 domain-containing protein</fullName>
    </recommendedName>
</protein>
<feature type="domain" description="DUF4283" evidence="1">
    <location>
        <begin position="25"/>
        <end position="94"/>
    </location>
</feature>